<dbReference type="PANTHER" id="PTHR35368">
    <property type="entry name" value="HYDROPEROXIDE REDUCTASE"/>
    <property type="match status" value="1"/>
</dbReference>
<organism evidence="1 2">
    <name type="scientific">Pseudomonas qingdaonensis</name>
    <dbReference type="NCBI Taxonomy" id="2056231"/>
    <lineage>
        <taxon>Bacteria</taxon>
        <taxon>Pseudomonadati</taxon>
        <taxon>Pseudomonadota</taxon>
        <taxon>Gammaproteobacteria</taxon>
        <taxon>Pseudomonadales</taxon>
        <taxon>Pseudomonadaceae</taxon>
        <taxon>Pseudomonas</taxon>
    </lineage>
</organism>
<dbReference type="PANTHER" id="PTHR35368:SF1">
    <property type="entry name" value="HYDROPEROXIDE REDUCTASE"/>
    <property type="match status" value="1"/>
</dbReference>
<protein>
    <submittedName>
        <fullName evidence="1">OsmC family protein</fullName>
    </submittedName>
</protein>
<dbReference type="Gene3D" id="3.30.300.20">
    <property type="match status" value="1"/>
</dbReference>
<evidence type="ECO:0000313" key="2">
    <source>
        <dbReference type="Proteomes" id="UP000678154"/>
    </source>
</evidence>
<dbReference type="SUPFAM" id="SSF82784">
    <property type="entry name" value="OsmC-like"/>
    <property type="match status" value="1"/>
</dbReference>
<sequence>MTTSTISKKIHEMVTHLQKNSAAPAPAMFKAQVRLDGGTQCSAYVRKFPALLIDEPPDMGGNDAGMNPVELLLTSLGACQGILYSLYAHMTGIKLDSVIVDLKGQLDVRGVFGVDPSVPPGYQTIKFETRITSQEDPATIAEFVRMVEARCPTLDTLKRPVNVTGKVFLNGEALMPL</sequence>
<dbReference type="InterPro" id="IPR015946">
    <property type="entry name" value="KH_dom-like_a/b"/>
</dbReference>
<dbReference type="Proteomes" id="UP000678154">
    <property type="component" value="Chromosome"/>
</dbReference>
<dbReference type="Pfam" id="PF02566">
    <property type="entry name" value="OsmC"/>
    <property type="match status" value="1"/>
</dbReference>
<dbReference type="GeneID" id="87482005"/>
<dbReference type="InterPro" id="IPR003718">
    <property type="entry name" value="OsmC/Ohr_fam"/>
</dbReference>
<dbReference type="InterPro" id="IPR036102">
    <property type="entry name" value="OsmC/Ohrsf"/>
</dbReference>
<dbReference type="RefSeq" id="WP_213605874.1">
    <property type="nucleotide sequence ID" value="NZ_CP074676.1"/>
</dbReference>
<evidence type="ECO:0000313" key="1">
    <source>
        <dbReference type="EMBL" id="QVL17148.1"/>
    </source>
</evidence>
<dbReference type="EMBL" id="CP074676">
    <property type="protein sequence ID" value="QVL17148.1"/>
    <property type="molecule type" value="Genomic_DNA"/>
</dbReference>
<accession>A0ABX8DLR3</accession>
<name>A0ABX8DLR3_9PSED</name>
<gene>
    <name evidence="1" type="ORF">KH389_17205</name>
</gene>
<reference evidence="1 2" key="1">
    <citation type="journal article" date="2016" name="J. Hazard. Mater.">
        <title>A newly isolated Pseudomonas putida S-1 strain for batch-mode-propanethiol degradation and continuous treatment of propanethiol-containing waste gas.</title>
        <authorList>
            <person name="Chen D.Z."/>
            <person name="Sun Y.M."/>
            <person name="Han L.M."/>
            <person name="Chen J."/>
            <person name="Ye J.X."/>
            <person name="Chen J.M."/>
        </authorList>
    </citation>
    <scope>NUCLEOTIDE SEQUENCE [LARGE SCALE GENOMIC DNA]</scope>
    <source>
        <strain evidence="1 2">S-1</strain>
    </source>
</reference>
<keyword evidence="2" id="KW-1185">Reference proteome</keyword>
<dbReference type="InterPro" id="IPR052924">
    <property type="entry name" value="OsmC/Ohr_hydroprdx_reductase"/>
</dbReference>
<proteinExistence type="predicted"/>